<reference evidence="2" key="1">
    <citation type="journal article" date="2015" name="Genome Announc.">
        <title>Draft Genome Sequences of Anaerolinea thermolimosa IMO-1, Bellilinea caldifistulae GOMI-1, Leptolinea tardivitalis YMTK-2, Levilinea saccharolytica KIBI-1, Longilinea arvoryzae KOME-1, Previously Described as Members of the Class Anaerolineae (Chloroflexi).</title>
        <authorList>
            <person name="Matsuura N."/>
            <person name="Tourlousse M.D."/>
            <person name="Ohashi A."/>
            <person name="Hugenholtz P."/>
            <person name="Sekiguchi Y."/>
        </authorList>
    </citation>
    <scope>NUCLEOTIDE SEQUENCE</scope>
    <source>
        <strain evidence="2">KIBI-1</strain>
    </source>
</reference>
<protein>
    <recommendedName>
        <fullName evidence="3">Glycosyltransferase RgtA/B/C/D-like domain-containing protein</fullName>
    </recommendedName>
</protein>
<sequence length="502" mass="54724">MSASEPAGLPPKVRWLPWGLWLGYAWLRLSLELPVPVTLYPDSGDYLRIAQRAWGDPLFWIGVRPAGVPLLYRLVGAAPEAIGWLQLLASIAAWGVLAWAVLRAARTPLAGLLSFGVVLAFSLGLDILRWDRIVLSESLSLSLLALVLAAWLWLMEGWSWGKAAALLTVSALWMLARETNTYLGALLGVGLGAGVLLRRVRARWGWVAAGLLVCFAGFQGLSNRGERWVFPFFNVLAQRILPDAHKVAFFQQFEMPVSPALLEMAGKWAHSDDFALYNAESLRGFQSWAAARGKSTYLEYLLADPLRTAWEPLQNADVLLFPTLRGYTPQGLRGLPVDGLYPQSPWAVGGLAVLGALCWGAAWARWRRLNGRGLWAALALLLLSYPHLALVWHGDAMEVGRHALAAGVQLRLGLWLALLFGLQAYRWGPEPPQPAGPDQLEAAVAGVWAGLRRAETRPRLAAWGLGLVWAQGLAAWGLHAAQGGLVSRLGLVVTVGWALLLG</sequence>
<keyword evidence="1" id="KW-0812">Transmembrane</keyword>
<organism evidence="2">
    <name type="scientific">Levilinea saccharolytica</name>
    <dbReference type="NCBI Taxonomy" id="229921"/>
    <lineage>
        <taxon>Bacteria</taxon>
        <taxon>Bacillati</taxon>
        <taxon>Chloroflexota</taxon>
        <taxon>Anaerolineae</taxon>
        <taxon>Anaerolineales</taxon>
        <taxon>Anaerolineaceae</taxon>
        <taxon>Levilinea</taxon>
    </lineage>
</organism>
<dbReference type="EMBL" id="DF967975">
    <property type="protein sequence ID" value="GAP19777.1"/>
    <property type="molecule type" value="Genomic_DNA"/>
</dbReference>
<feature type="transmembrane region" description="Helical" evidence="1">
    <location>
        <begin position="404"/>
        <end position="422"/>
    </location>
</feature>
<dbReference type="OrthoDB" id="10020805at2"/>
<evidence type="ECO:0000256" key="1">
    <source>
        <dbReference type="SAM" id="Phobius"/>
    </source>
</evidence>
<dbReference type="AlphaFoldDB" id="A0A0M8JQK8"/>
<feature type="transmembrane region" description="Helical" evidence="1">
    <location>
        <begin position="485"/>
        <end position="501"/>
    </location>
</feature>
<keyword evidence="1" id="KW-1133">Transmembrane helix</keyword>
<feature type="transmembrane region" description="Helical" evidence="1">
    <location>
        <begin position="346"/>
        <end position="366"/>
    </location>
</feature>
<keyword evidence="1" id="KW-0472">Membrane</keyword>
<feature type="transmembrane region" description="Helical" evidence="1">
    <location>
        <begin position="373"/>
        <end position="392"/>
    </location>
</feature>
<name>A0A0M8JQK8_9CHLR</name>
<accession>A0A0M8JQK8</accession>
<evidence type="ECO:0008006" key="3">
    <source>
        <dbReference type="Google" id="ProtNLM"/>
    </source>
</evidence>
<dbReference type="RefSeq" id="WP_113918810.1">
    <property type="nucleotide sequence ID" value="NZ_BBXZ01000194.1"/>
</dbReference>
<feature type="transmembrane region" description="Helical" evidence="1">
    <location>
        <begin position="109"/>
        <end position="127"/>
    </location>
</feature>
<feature type="transmembrane region" description="Helical" evidence="1">
    <location>
        <begin position="204"/>
        <end position="222"/>
    </location>
</feature>
<gene>
    <name evidence="2" type="ORF">LSAC_03689</name>
</gene>
<proteinExistence type="predicted"/>
<feature type="non-terminal residue" evidence="2">
    <location>
        <position position="502"/>
    </location>
</feature>
<feature type="transmembrane region" description="Helical" evidence="1">
    <location>
        <begin position="182"/>
        <end position="197"/>
    </location>
</feature>
<feature type="transmembrane region" description="Helical" evidence="1">
    <location>
        <begin position="81"/>
        <end position="102"/>
    </location>
</feature>
<evidence type="ECO:0000313" key="2">
    <source>
        <dbReference type="EMBL" id="GAP19777.1"/>
    </source>
</evidence>
<feature type="transmembrane region" description="Helical" evidence="1">
    <location>
        <begin position="460"/>
        <end position="479"/>
    </location>
</feature>
<feature type="transmembrane region" description="Helical" evidence="1">
    <location>
        <begin position="133"/>
        <end position="153"/>
    </location>
</feature>